<keyword evidence="2" id="KW-1185">Reference proteome</keyword>
<dbReference type="SUPFAM" id="SSF47933">
    <property type="entry name" value="ERP29 C domain-like"/>
    <property type="match status" value="1"/>
</dbReference>
<dbReference type="InterPro" id="IPR036356">
    <property type="entry name" value="ERp29_C_sf"/>
</dbReference>
<dbReference type="RefSeq" id="WP_022089091.1">
    <property type="nucleotide sequence ID" value="NZ_JAODBU010000008.1"/>
</dbReference>
<comment type="caution">
    <text evidence="1">The sequence shown here is derived from an EMBL/GenBank/DDBJ whole genome shotgun (WGS) entry which is preliminary data.</text>
</comment>
<sequence>MSNNEWMNDPVLSGISNEKLKILTDIVENTGEMDAKQMIPYFIKASNEATKQGASFTNEETDAILNVLKQKMTPKEQQRIEMVKRLTKLMSKNKKS</sequence>
<evidence type="ECO:0000313" key="1">
    <source>
        <dbReference type="EMBL" id="MCT7399204.1"/>
    </source>
</evidence>
<evidence type="ECO:0000313" key="2">
    <source>
        <dbReference type="Proteomes" id="UP001431199"/>
    </source>
</evidence>
<name>A0ABT2M106_9FIRM</name>
<protein>
    <submittedName>
        <fullName evidence="1">Uncharacterized protein</fullName>
    </submittedName>
</protein>
<organism evidence="1 2">
    <name type="scientific">Eubacterium album</name>
    <dbReference type="NCBI Taxonomy" id="2978477"/>
    <lineage>
        <taxon>Bacteria</taxon>
        <taxon>Bacillati</taxon>
        <taxon>Bacillota</taxon>
        <taxon>Clostridia</taxon>
        <taxon>Eubacteriales</taxon>
        <taxon>Eubacteriaceae</taxon>
        <taxon>Eubacterium</taxon>
    </lineage>
</organism>
<dbReference type="EMBL" id="JAODBU010000008">
    <property type="protein sequence ID" value="MCT7399204.1"/>
    <property type="molecule type" value="Genomic_DNA"/>
</dbReference>
<gene>
    <name evidence="1" type="ORF">N5B56_08955</name>
</gene>
<proteinExistence type="predicted"/>
<dbReference type="Proteomes" id="UP001431199">
    <property type="component" value="Unassembled WGS sequence"/>
</dbReference>
<reference evidence="1" key="1">
    <citation type="submission" date="2022-09" db="EMBL/GenBank/DDBJ databases">
        <title>Eubacterium sp. LFL-14 isolated from human feces.</title>
        <authorList>
            <person name="Liu F."/>
        </authorList>
    </citation>
    <scope>NUCLEOTIDE SEQUENCE</scope>
    <source>
        <strain evidence="1">LFL-14</strain>
    </source>
</reference>
<accession>A0ABT2M106</accession>